<dbReference type="RefSeq" id="WP_054528550.1">
    <property type="nucleotide sequence ID" value="NZ_CAJNLX020000001.1"/>
</dbReference>
<evidence type="ECO:0000256" key="2">
    <source>
        <dbReference type="ARBA" id="ARBA00022676"/>
    </source>
</evidence>
<proteinExistence type="inferred from homology"/>
<comment type="similarity">
    <text evidence="1">Belongs to the glycosyltransferase 2 family.</text>
</comment>
<feature type="domain" description="Glycosyltransferase 2-like" evidence="4">
    <location>
        <begin position="6"/>
        <end position="108"/>
    </location>
</feature>
<keyword evidence="3" id="KW-0808">Transferase</keyword>
<dbReference type="CDD" id="cd02526">
    <property type="entry name" value="GT2_RfbF_like"/>
    <property type="match status" value="1"/>
</dbReference>
<dbReference type="SUPFAM" id="SSF53448">
    <property type="entry name" value="Nucleotide-diphospho-sugar transferases"/>
    <property type="match status" value="1"/>
</dbReference>
<dbReference type="InterPro" id="IPR006446">
    <property type="entry name" value="RhaTrfase"/>
</dbReference>
<dbReference type="Gene3D" id="3.90.550.10">
    <property type="entry name" value="Spore Coat Polysaccharide Biosynthesis Protein SpsA, Chain A"/>
    <property type="match status" value="1"/>
</dbReference>
<evidence type="ECO:0000256" key="3">
    <source>
        <dbReference type="ARBA" id="ARBA00022679"/>
    </source>
</evidence>
<evidence type="ECO:0000259" key="4">
    <source>
        <dbReference type="Pfam" id="PF00535"/>
    </source>
</evidence>
<evidence type="ECO:0000313" key="6">
    <source>
        <dbReference type="Proteomes" id="UP001164536"/>
    </source>
</evidence>
<name>A0ABY7L4U4_CITFR</name>
<dbReference type="InterPro" id="IPR001173">
    <property type="entry name" value="Glyco_trans_2-like"/>
</dbReference>
<accession>A0ABY7L4U4</accession>
<gene>
    <name evidence="5" type="ORF">O4000_08490</name>
</gene>
<reference evidence="5" key="1">
    <citation type="submission" date="2022-12" db="EMBL/GenBank/DDBJ databases">
        <title>2953647.</title>
        <authorList>
            <person name="Hergert J."/>
            <person name="Casey R."/>
            <person name="Wagner J."/>
            <person name="Young E.L."/>
            <person name="Oakeson K.F."/>
        </authorList>
    </citation>
    <scope>NUCLEOTIDE SEQUENCE</scope>
    <source>
        <strain evidence="5">2953647</strain>
    </source>
</reference>
<sequence length="300" mass="34680">MLKIAVLIVTYNPDIIVLGKLIDRLKNTDLDIRIFLVDNASTNSGKLKTEYHDYKDFIYLSENIGLAGAQNLGLQKIIESDCEAVLFFDQDSEPTKDFIVNLVRALINLANNGHKIGGVGPVFYDPRTETNYPFIEINGVRVKKIYPVDRIPLRVSFLINSGMLVFVDTLQDVGVMRSELFIDYVDLEWCFRAASKNYSFYAIPDAKMSHSIGDERKLVMGREVSIHSPLRRYYLARNFIYMLWLPYVPLGYKIREIFFTILRTLLFISTVKEKKIYMQYIAKGWKDGLFKKYGKYDGKN</sequence>
<evidence type="ECO:0000256" key="1">
    <source>
        <dbReference type="ARBA" id="ARBA00006739"/>
    </source>
</evidence>
<dbReference type="Pfam" id="PF00535">
    <property type="entry name" value="Glycos_transf_2"/>
    <property type="match status" value="1"/>
</dbReference>
<dbReference type="PANTHER" id="PTHR43179">
    <property type="entry name" value="RHAMNOSYLTRANSFERASE WBBL"/>
    <property type="match status" value="1"/>
</dbReference>
<dbReference type="Proteomes" id="UP001164536">
    <property type="component" value="Chromosome"/>
</dbReference>
<keyword evidence="6" id="KW-1185">Reference proteome</keyword>
<evidence type="ECO:0000313" key="5">
    <source>
        <dbReference type="EMBL" id="WAZ58922.1"/>
    </source>
</evidence>
<dbReference type="PANTHER" id="PTHR43179:SF12">
    <property type="entry name" value="GALACTOFURANOSYLTRANSFERASE GLFT2"/>
    <property type="match status" value="1"/>
</dbReference>
<dbReference type="EMBL" id="CP114564">
    <property type="protein sequence ID" value="WAZ58922.1"/>
    <property type="molecule type" value="Genomic_DNA"/>
</dbReference>
<protein>
    <submittedName>
        <fullName evidence="5">Rhamnosyltransferase</fullName>
    </submittedName>
</protein>
<dbReference type="InterPro" id="IPR029044">
    <property type="entry name" value="Nucleotide-diphossugar_trans"/>
</dbReference>
<keyword evidence="2" id="KW-0328">Glycosyltransferase</keyword>
<organism evidence="5 6">
    <name type="scientific">Citrobacter freundii</name>
    <dbReference type="NCBI Taxonomy" id="546"/>
    <lineage>
        <taxon>Bacteria</taxon>
        <taxon>Pseudomonadati</taxon>
        <taxon>Pseudomonadota</taxon>
        <taxon>Gammaproteobacteria</taxon>
        <taxon>Enterobacterales</taxon>
        <taxon>Enterobacteriaceae</taxon>
        <taxon>Citrobacter</taxon>
        <taxon>Citrobacter freundii complex</taxon>
    </lineage>
</organism>
<dbReference type="NCBIfam" id="TIGR01556">
    <property type="entry name" value="rhamnosyltran"/>
    <property type="match status" value="1"/>
</dbReference>